<dbReference type="AlphaFoldDB" id="A0A147JWF3"/>
<dbReference type="SMART" id="SM00116">
    <property type="entry name" value="CBS"/>
    <property type="match status" value="4"/>
</dbReference>
<sequence>MKVKDVMTKEVKCVEVPGSRSDALELLRKLGVSAVPAVKRGTEELVGMVTLRKLFEHPDEDQLAMLVDREVPTVSPEESLEEAAAKFLKSGVRRMPVLKDGKIVGVITVRDIVYRAIAEMNIERPASDFMRKHVFVVWEGTPLRAAIEIMDLAGFRGLPVINENGAMVGIIDDYDIIKVSDVEVGSKVSQMSGRSEGDSWTWDSEDRVYITKSLLKIPNKLVKDVMTKELVTITRKTPISRVAQLMKQNKVEQTPVVSSEGKLVGIIRDIDLLRALTE</sequence>
<comment type="caution">
    <text evidence="4">The sequence shown here is derived from an EMBL/GenBank/DDBJ whole genome shotgun (WGS) entry which is preliminary data.</text>
</comment>
<protein>
    <recommendedName>
        <fullName evidence="3">CBS domain-containing protein</fullName>
    </recommendedName>
</protein>
<dbReference type="InterPro" id="IPR046342">
    <property type="entry name" value="CBS_dom_sf"/>
</dbReference>
<gene>
    <name evidence="4" type="ORF">APZ16_02635</name>
</gene>
<dbReference type="Proteomes" id="UP000074294">
    <property type="component" value="Unassembled WGS sequence"/>
</dbReference>
<name>A0A147JWF3_HADYE</name>
<dbReference type="PANTHER" id="PTHR48108">
    <property type="entry name" value="CBS DOMAIN-CONTAINING PROTEIN CBSX2, CHLOROPLASTIC"/>
    <property type="match status" value="1"/>
</dbReference>
<dbReference type="Pfam" id="PF00571">
    <property type="entry name" value="CBS"/>
    <property type="match status" value="4"/>
</dbReference>
<dbReference type="InterPro" id="IPR000644">
    <property type="entry name" value="CBS_dom"/>
</dbReference>
<organism evidence="4 5">
    <name type="scientific">Hadarchaeum yellowstonense</name>
    <dbReference type="NCBI Taxonomy" id="1776334"/>
    <lineage>
        <taxon>Archaea</taxon>
        <taxon>Methanobacteriati</taxon>
        <taxon>Candidatus Hadarchaeota</taxon>
        <taxon>Candidatus Hadarchaeia</taxon>
        <taxon>Candidatus Hadarchaeales</taxon>
        <taxon>Candidatus Hadarchaeaceae</taxon>
        <taxon>Candidatus Hadarchaeum</taxon>
    </lineage>
</organism>
<dbReference type="SUPFAM" id="SSF54631">
    <property type="entry name" value="CBS-domain pair"/>
    <property type="match status" value="2"/>
</dbReference>
<keyword evidence="1" id="KW-0677">Repeat</keyword>
<dbReference type="PROSITE" id="PS51371">
    <property type="entry name" value="CBS"/>
    <property type="match status" value="4"/>
</dbReference>
<dbReference type="InterPro" id="IPR051462">
    <property type="entry name" value="CBS_domain-containing"/>
</dbReference>
<proteinExistence type="predicted"/>
<accession>A0A147JWF3</accession>
<feature type="domain" description="CBS" evidence="3">
    <location>
        <begin position="7"/>
        <end position="65"/>
    </location>
</feature>
<feature type="domain" description="CBS" evidence="3">
    <location>
        <begin position="226"/>
        <end position="278"/>
    </location>
</feature>
<dbReference type="PANTHER" id="PTHR48108:SF26">
    <property type="entry name" value="CBS DOMAIN-CONTAINING PROTEIN DDB_G0289609"/>
    <property type="match status" value="1"/>
</dbReference>
<evidence type="ECO:0000256" key="2">
    <source>
        <dbReference type="PROSITE-ProRule" id="PRU00703"/>
    </source>
</evidence>
<evidence type="ECO:0000256" key="1">
    <source>
        <dbReference type="ARBA" id="ARBA00022737"/>
    </source>
</evidence>
<keyword evidence="2" id="KW-0129">CBS domain</keyword>
<dbReference type="EMBL" id="LQMQ01000035">
    <property type="protein sequence ID" value="KUO40770.1"/>
    <property type="molecule type" value="Genomic_DNA"/>
</dbReference>
<evidence type="ECO:0000259" key="3">
    <source>
        <dbReference type="PROSITE" id="PS51371"/>
    </source>
</evidence>
<reference evidence="4 5" key="1">
    <citation type="journal article" date="2016" name="Nat. Microbiol.">
        <title>Genomic inference of the metabolism of cosmopolitan subsurface Archaea, Hadesarchaea.</title>
        <authorList>
            <person name="Baker B.J."/>
            <person name="Saw J.H."/>
            <person name="Lind A.E."/>
            <person name="Lazar C.S."/>
            <person name="Hinrichs K.-U."/>
            <person name="Teske A.P."/>
            <person name="Ettema T.J."/>
        </authorList>
    </citation>
    <scope>NUCLEOTIDE SEQUENCE [LARGE SCALE GENOMIC DNA]</scope>
</reference>
<dbReference type="STRING" id="1776334.APZ16_02635"/>
<feature type="domain" description="CBS" evidence="3">
    <location>
        <begin position="67"/>
        <end position="124"/>
    </location>
</feature>
<dbReference type="Gene3D" id="3.10.580.10">
    <property type="entry name" value="CBS-domain"/>
    <property type="match status" value="2"/>
</dbReference>
<evidence type="ECO:0000313" key="5">
    <source>
        <dbReference type="Proteomes" id="UP000074294"/>
    </source>
</evidence>
<feature type="domain" description="CBS" evidence="3">
    <location>
        <begin position="130"/>
        <end position="186"/>
    </location>
</feature>
<evidence type="ECO:0000313" key="4">
    <source>
        <dbReference type="EMBL" id="KUO40770.1"/>
    </source>
</evidence>